<sequence length="546" mass="60728">MWRRSASFPAVVATAVNSRPQLLKSVRIFSSQSALAPWETWRAAILSTGESEFLKSFQLPRDRASLAHLMRTVATTKERNGDFVPRVIIKSIAASYKSLDFDSKQVFLLTLARDLHVDASSVQQALSSCAASLSNVMGPDSTAVDWDHEQVDKYLRSIRALRENLVPLYVLLFRQMLSQLDGGMLFLVQLRADLRQVMGKTNPSKDVAVLRALDHHLQSFLASWFSVGFLRLERVTYDHSPGALLEKIIRYEAVHPVGTIIELKRRLGHGRRCFAFFHPSVPDEPLVFVHVALVPELADSMAYIKDATEQLQDEHDANASIFYSISSTQPGLQGVDLGNFLIKQVAKRLQEDLPNISIYSTLSPIPGFTAWLHQTGHSHVTDADMAQLKRVLGDDDDADSNEVLKRVLALPEWHLDEKVVAAVKPILMRLGAHYVYREKKRGKALCPVANFHVRNGAIFERLNWLGDVSPKVLGGWCSVVMTSSAGPQEQCRSDGKLQVRAEPSGSQQRALPSPQHDPHRRPARVAPSVGAPCARPLARPLALDKC</sequence>
<reference evidence="4" key="1">
    <citation type="submission" date="2013-12" db="EMBL/GenBank/DDBJ databases">
        <title>The Genome Sequence of Aphanomyces invadans NJM9701.</title>
        <authorList>
            <consortium name="The Broad Institute Genomics Platform"/>
            <person name="Russ C."/>
            <person name="Tyler B."/>
            <person name="van West P."/>
            <person name="Dieguez-Uribeondo J."/>
            <person name="Young S.K."/>
            <person name="Zeng Q."/>
            <person name="Gargeya S."/>
            <person name="Fitzgerald M."/>
            <person name="Abouelleil A."/>
            <person name="Alvarado L."/>
            <person name="Chapman S.B."/>
            <person name="Gainer-Dewar J."/>
            <person name="Goldberg J."/>
            <person name="Griggs A."/>
            <person name="Gujja S."/>
            <person name="Hansen M."/>
            <person name="Howarth C."/>
            <person name="Imamovic A."/>
            <person name="Ireland A."/>
            <person name="Larimer J."/>
            <person name="McCowan C."/>
            <person name="Murphy C."/>
            <person name="Pearson M."/>
            <person name="Poon T.W."/>
            <person name="Priest M."/>
            <person name="Roberts A."/>
            <person name="Saif S."/>
            <person name="Shea T."/>
            <person name="Sykes S."/>
            <person name="Wortman J."/>
            <person name="Nusbaum C."/>
            <person name="Birren B."/>
        </authorList>
    </citation>
    <scope>NUCLEOTIDE SEQUENCE [LARGE SCALE GENOMIC DNA]</scope>
    <source>
        <strain evidence="4">NJM9701</strain>
    </source>
</reference>
<dbReference type="GO" id="GO:2001294">
    <property type="term" value="P:malonyl-CoA catabolic process"/>
    <property type="evidence" value="ECO:0007669"/>
    <property type="project" value="TreeGrafter"/>
</dbReference>
<feature type="domain" description="Malonyl-CoA decarboxylase N-terminal" evidence="3">
    <location>
        <begin position="138"/>
        <end position="225"/>
    </location>
</feature>
<dbReference type="OrthoDB" id="426718at2759"/>
<dbReference type="InterPro" id="IPR038917">
    <property type="entry name" value="Malonyl_CoA_deC"/>
</dbReference>
<dbReference type="PANTHER" id="PTHR28641">
    <property type="match status" value="1"/>
</dbReference>
<feature type="domain" description="Malonyl-CoA decarboxylase C-terminal" evidence="2">
    <location>
        <begin position="228"/>
        <end position="473"/>
    </location>
</feature>
<dbReference type="RefSeq" id="XP_008863377.1">
    <property type="nucleotide sequence ID" value="XM_008865155.1"/>
</dbReference>
<accession>A0A024ULV2</accession>
<name>A0A024ULV2_9STRA</name>
<feature type="region of interest" description="Disordered" evidence="1">
    <location>
        <begin position="495"/>
        <end position="532"/>
    </location>
</feature>
<dbReference type="InterPro" id="IPR035372">
    <property type="entry name" value="MCD_N"/>
</dbReference>
<dbReference type="Gene3D" id="3.40.630.150">
    <property type="entry name" value="Malonyl-CoA decarboxylase, catalytic domain"/>
    <property type="match status" value="1"/>
</dbReference>
<dbReference type="InterPro" id="IPR007956">
    <property type="entry name" value="Malonyl_CoA_deC_C"/>
</dbReference>
<evidence type="ECO:0008006" key="5">
    <source>
        <dbReference type="Google" id="ProtNLM"/>
    </source>
</evidence>
<gene>
    <name evidence="4" type="ORF">H310_01842</name>
</gene>
<evidence type="ECO:0000259" key="2">
    <source>
        <dbReference type="Pfam" id="PF05292"/>
    </source>
</evidence>
<organism evidence="4">
    <name type="scientific">Aphanomyces invadans</name>
    <dbReference type="NCBI Taxonomy" id="157072"/>
    <lineage>
        <taxon>Eukaryota</taxon>
        <taxon>Sar</taxon>
        <taxon>Stramenopiles</taxon>
        <taxon>Oomycota</taxon>
        <taxon>Saprolegniomycetes</taxon>
        <taxon>Saprolegniales</taxon>
        <taxon>Verrucalvaceae</taxon>
        <taxon>Aphanomyces</taxon>
    </lineage>
</organism>
<dbReference type="InterPro" id="IPR038351">
    <property type="entry name" value="MCD_N_sf"/>
</dbReference>
<evidence type="ECO:0000313" key="4">
    <source>
        <dbReference type="EMBL" id="ETW07284.1"/>
    </source>
</evidence>
<dbReference type="GeneID" id="20078892"/>
<evidence type="ECO:0000259" key="3">
    <source>
        <dbReference type="Pfam" id="PF17408"/>
    </source>
</evidence>
<dbReference type="InterPro" id="IPR042303">
    <property type="entry name" value="Malonyl_CoA_deC_C_sf"/>
</dbReference>
<evidence type="ECO:0000256" key="1">
    <source>
        <dbReference type="SAM" id="MobiDB-lite"/>
    </source>
</evidence>
<dbReference type="GO" id="GO:0006085">
    <property type="term" value="P:acetyl-CoA biosynthetic process"/>
    <property type="evidence" value="ECO:0007669"/>
    <property type="project" value="TreeGrafter"/>
</dbReference>
<dbReference type="Gene3D" id="1.20.140.90">
    <property type="entry name" value="Malonyl-CoA decarboxylase, oligemerization domain"/>
    <property type="match status" value="1"/>
</dbReference>
<dbReference type="eggNOG" id="KOG3018">
    <property type="taxonomic scope" value="Eukaryota"/>
</dbReference>
<dbReference type="Pfam" id="PF05292">
    <property type="entry name" value="MCD"/>
    <property type="match status" value="1"/>
</dbReference>
<dbReference type="GO" id="GO:0006633">
    <property type="term" value="P:fatty acid biosynthetic process"/>
    <property type="evidence" value="ECO:0007669"/>
    <property type="project" value="InterPro"/>
</dbReference>
<dbReference type="Pfam" id="PF17408">
    <property type="entry name" value="MCD_N"/>
    <property type="match status" value="1"/>
</dbReference>
<proteinExistence type="predicted"/>
<dbReference type="EMBL" id="KI913954">
    <property type="protein sequence ID" value="ETW07284.1"/>
    <property type="molecule type" value="Genomic_DNA"/>
</dbReference>
<dbReference type="GO" id="GO:0050080">
    <property type="term" value="F:malonyl-CoA decarboxylase activity"/>
    <property type="evidence" value="ECO:0007669"/>
    <property type="project" value="InterPro"/>
</dbReference>
<dbReference type="GO" id="GO:0005782">
    <property type="term" value="C:peroxisomal matrix"/>
    <property type="evidence" value="ECO:0007669"/>
    <property type="project" value="TreeGrafter"/>
</dbReference>
<dbReference type="AlphaFoldDB" id="A0A024ULV2"/>
<dbReference type="STRING" id="157072.A0A024ULV2"/>
<dbReference type="PANTHER" id="PTHR28641:SF1">
    <property type="entry name" value="MALONYL-COA DECARBOXYLASE, MITOCHONDRIAL"/>
    <property type="match status" value="1"/>
</dbReference>
<dbReference type="GO" id="GO:0005759">
    <property type="term" value="C:mitochondrial matrix"/>
    <property type="evidence" value="ECO:0007669"/>
    <property type="project" value="TreeGrafter"/>
</dbReference>
<protein>
    <recommendedName>
        <fullName evidence="5">Malonyl-CoA decarboxylase C-terminal domain-containing protein</fullName>
    </recommendedName>
</protein>
<dbReference type="VEuPathDB" id="FungiDB:H310_01842"/>